<feature type="transmembrane region" description="Helical" evidence="6">
    <location>
        <begin position="286"/>
        <end position="304"/>
    </location>
</feature>
<feature type="transmembrane region" description="Helical" evidence="6">
    <location>
        <begin position="373"/>
        <end position="395"/>
    </location>
</feature>
<dbReference type="GO" id="GO:0022857">
    <property type="term" value="F:transmembrane transporter activity"/>
    <property type="evidence" value="ECO:0007669"/>
    <property type="project" value="InterPro"/>
</dbReference>
<feature type="transmembrane region" description="Helical" evidence="6">
    <location>
        <begin position="407"/>
        <end position="429"/>
    </location>
</feature>
<evidence type="ECO:0000256" key="2">
    <source>
        <dbReference type="ARBA" id="ARBA00022448"/>
    </source>
</evidence>
<dbReference type="InterPro" id="IPR011701">
    <property type="entry name" value="MFS"/>
</dbReference>
<feature type="transmembrane region" description="Helical" evidence="6">
    <location>
        <begin position="146"/>
        <end position="170"/>
    </location>
</feature>
<feature type="transmembrane region" description="Helical" evidence="6">
    <location>
        <begin position="57"/>
        <end position="79"/>
    </location>
</feature>
<feature type="transmembrane region" description="Helical" evidence="6">
    <location>
        <begin position="190"/>
        <end position="210"/>
    </location>
</feature>
<name>A0A7X1KQQ2_9SPHN</name>
<gene>
    <name evidence="8" type="ORF">H7F53_11845</name>
</gene>
<keyword evidence="9" id="KW-1185">Reference proteome</keyword>
<feature type="transmembrane region" description="Helical" evidence="6">
    <location>
        <begin position="243"/>
        <end position="266"/>
    </location>
</feature>
<dbReference type="InterPro" id="IPR044770">
    <property type="entry name" value="MFS_spinster-like"/>
</dbReference>
<comment type="subcellular location">
    <subcellularLocation>
        <location evidence="1">Membrane</location>
        <topology evidence="1">Multi-pass membrane protein</topology>
    </subcellularLocation>
</comment>
<evidence type="ECO:0000256" key="1">
    <source>
        <dbReference type="ARBA" id="ARBA00004141"/>
    </source>
</evidence>
<dbReference type="InterPro" id="IPR020846">
    <property type="entry name" value="MFS_dom"/>
</dbReference>
<evidence type="ECO:0000259" key="7">
    <source>
        <dbReference type="PROSITE" id="PS50850"/>
    </source>
</evidence>
<dbReference type="Gene3D" id="1.20.1250.20">
    <property type="entry name" value="MFS general substrate transporter like domains"/>
    <property type="match status" value="2"/>
</dbReference>
<feature type="domain" description="Major facilitator superfamily (MFS) profile" evidence="7">
    <location>
        <begin position="20"/>
        <end position="434"/>
    </location>
</feature>
<dbReference type="Pfam" id="PF07690">
    <property type="entry name" value="MFS_1"/>
    <property type="match status" value="1"/>
</dbReference>
<comment type="caution">
    <text evidence="8">The sequence shown here is derived from an EMBL/GenBank/DDBJ whole genome shotgun (WGS) entry which is preliminary data.</text>
</comment>
<dbReference type="RefSeq" id="WP_185679701.1">
    <property type="nucleotide sequence ID" value="NZ_JACLAX010000011.1"/>
</dbReference>
<evidence type="ECO:0000256" key="3">
    <source>
        <dbReference type="ARBA" id="ARBA00022692"/>
    </source>
</evidence>
<keyword evidence="5 6" id="KW-0472">Membrane</keyword>
<dbReference type="Proteomes" id="UP000551327">
    <property type="component" value="Unassembled WGS sequence"/>
</dbReference>
<evidence type="ECO:0000313" key="9">
    <source>
        <dbReference type="Proteomes" id="UP000551327"/>
    </source>
</evidence>
<dbReference type="InterPro" id="IPR036259">
    <property type="entry name" value="MFS_trans_sf"/>
</dbReference>
<reference evidence="8 9" key="1">
    <citation type="submission" date="2020-08" db="EMBL/GenBank/DDBJ databases">
        <title>The genome sequence of type strain Novosphingobium piscinae KCTC 42194.</title>
        <authorList>
            <person name="Liu Y."/>
        </authorList>
    </citation>
    <scope>NUCLEOTIDE SEQUENCE [LARGE SCALE GENOMIC DNA]</scope>
    <source>
        <strain evidence="8 9">KCTC 42194</strain>
    </source>
</reference>
<feature type="transmembrane region" description="Helical" evidence="6">
    <location>
        <begin position="112"/>
        <end position="134"/>
    </location>
</feature>
<evidence type="ECO:0000256" key="4">
    <source>
        <dbReference type="ARBA" id="ARBA00022989"/>
    </source>
</evidence>
<dbReference type="AlphaFoldDB" id="A0A7X1KQQ2"/>
<dbReference type="PROSITE" id="PS50850">
    <property type="entry name" value="MFS"/>
    <property type="match status" value="1"/>
</dbReference>
<feature type="transmembrane region" description="Helical" evidence="6">
    <location>
        <begin position="311"/>
        <end position="336"/>
    </location>
</feature>
<feature type="transmembrane region" description="Helical" evidence="6">
    <location>
        <begin position="86"/>
        <end position="106"/>
    </location>
</feature>
<evidence type="ECO:0000256" key="6">
    <source>
        <dbReference type="SAM" id="Phobius"/>
    </source>
</evidence>
<keyword evidence="3 6" id="KW-0812">Transmembrane</keyword>
<feature type="transmembrane region" description="Helical" evidence="6">
    <location>
        <begin position="342"/>
        <end position="361"/>
    </location>
</feature>
<accession>A0A7X1KQQ2</accession>
<dbReference type="PANTHER" id="PTHR23505">
    <property type="entry name" value="SPINSTER"/>
    <property type="match status" value="1"/>
</dbReference>
<keyword evidence="2" id="KW-0813">Transport</keyword>
<evidence type="ECO:0000313" key="8">
    <source>
        <dbReference type="EMBL" id="MBC2669838.1"/>
    </source>
</evidence>
<sequence>MIDDTAGARPWPARGYAWFVLALLTLAYALAILDRVSIALLIVPLEQALHVSDTEFGLLQGFAFSVVYSVLGLPLGLLVDRRKRAPVLIAGLALWSLATMGCSLARSFPELFAARMLVGVGEAALTPVATSLIADFFPPGVRPKAYGIFVTGSTLGTAAALTLGGAFLSWSDALITGVPALFGGMQPWQIVFLLCGAPGVVLAAVLALTLREPARQGGGPLTEALSLRPLLALFRERRRALGLLMLGSVLNLVCVYAIVGWFPALFIRAHGWTAAHTGKVLGLSSLPLSIFAAVNSGWVITWLARRGHADAPVLVTMGCALSMVVFGTAACLAPSAEWALGFYLINALFVNWNTSATYTGLAQVTPNALRAQVMALQTIASALVALSAGNFIVGVLSDQVFTAPNGIAWSLGTVFFGCGLLATLVLAVCRPAFRALADHTSGEPGADAHPARA</sequence>
<dbReference type="SUPFAM" id="SSF103473">
    <property type="entry name" value="MFS general substrate transporter"/>
    <property type="match status" value="1"/>
</dbReference>
<feature type="transmembrane region" description="Helical" evidence="6">
    <location>
        <begin position="16"/>
        <end position="45"/>
    </location>
</feature>
<dbReference type="EMBL" id="JACLAX010000011">
    <property type="protein sequence ID" value="MBC2669838.1"/>
    <property type="molecule type" value="Genomic_DNA"/>
</dbReference>
<protein>
    <submittedName>
        <fullName evidence="8">MFS transporter</fullName>
    </submittedName>
</protein>
<dbReference type="PANTHER" id="PTHR23505:SF79">
    <property type="entry name" value="PROTEIN SPINSTER"/>
    <property type="match status" value="1"/>
</dbReference>
<evidence type="ECO:0000256" key="5">
    <source>
        <dbReference type="ARBA" id="ARBA00023136"/>
    </source>
</evidence>
<dbReference type="GO" id="GO:0016020">
    <property type="term" value="C:membrane"/>
    <property type="evidence" value="ECO:0007669"/>
    <property type="project" value="UniProtKB-SubCell"/>
</dbReference>
<organism evidence="8 9">
    <name type="scientific">Novosphingobium piscinae</name>
    <dbReference type="NCBI Taxonomy" id="1507448"/>
    <lineage>
        <taxon>Bacteria</taxon>
        <taxon>Pseudomonadati</taxon>
        <taxon>Pseudomonadota</taxon>
        <taxon>Alphaproteobacteria</taxon>
        <taxon>Sphingomonadales</taxon>
        <taxon>Sphingomonadaceae</taxon>
        <taxon>Novosphingobium</taxon>
    </lineage>
</organism>
<keyword evidence="4 6" id="KW-1133">Transmembrane helix</keyword>
<proteinExistence type="predicted"/>